<dbReference type="SMART" id="SM00558">
    <property type="entry name" value="JmjC"/>
    <property type="match status" value="1"/>
</dbReference>
<dbReference type="STRING" id="1684307.A0A316U687"/>
<dbReference type="Gene3D" id="2.60.120.650">
    <property type="entry name" value="Cupin"/>
    <property type="match status" value="1"/>
</dbReference>
<feature type="domain" description="JmjC" evidence="2">
    <location>
        <begin position="143"/>
        <end position="308"/>
    </location>
</feature>
<accession>A0A316U687</accession>
<evidence type="ECO:0000256" key="1">
    <source>
        <dbReference type="SAM" id="MobiDB-lite"/>
    </source>
</evidence>
<evidence type="ECO:0000259" key="2">
    <source>
        <dbReference type="PROSITE" id="PS51184"/>
    </source>
</evidence>
<dbReference type="PROSITE" id="PS51184">
    <property type="entry name" value="JMJC"/>
    <property type="match status" value="1"/>
</dbReference>
<dbReference type="InterPro" id="IPR041667">
    <property type="entry name" value="Cupin_8"/>
</dbReference>
<dbReference type="PANTHER" id="PTHR12480">
    <property type="entry name" value="ARGININE DEMETHYLASE AND LYSYL-HYDROXYLASE JMJD"/>
    <property type="match status" value="1"/>
</dbReference>
<dbReference type="AlphaFoldDB" id="A0A316U687"/>
<keyword evidence="4" id="KW-1185">Reference proteome</keyword>
<dbReference type="SUPFAM" id="SSF51197">
    <property type="entry name" value="Clavaminate synthase-like"/>
    <property type="match status" value="1"/>
</dbReference>
<dbReference type="EMBL" id="KZ819336">
    <property type="protein sequence ID" value="PWN18475.1"/>
    <property type="molecule type" value="Genomic_DNA"/>
</dbReference>
<gene>
    <name evidence="3" type="ORF">BCV69DRAFT_252718</name>
</gene>
<dbReference type="GO" id="GO:0043565">
    <property type="term" value="F:sequence-specific DNA binding"/>
    <property type="evidence" value="ECO:0007669"/>
    <property type="project" value="TreeGrafter"/>
</dbReference>
<dbReference type="PANTHER" id="PTHR12480:SF6">
    <property type="entry name" value="2-OXOGLUTARATE AND IRON-DEPENDENT OXYGENASE JMJD4"/>
    <property type="match status" value="1"/>
</dbReference>
<dbReference type="GO" id="GO:0005634">
    <property type="term" value="C:nucleus"/>
    <property type="evidence" value="ECO:0007669"/>
    <property type="project" value="TreeGrafter"/>
</dbReference>
<proteinExistence type="predicted"/>
<dbReference type="GO" id="GO:0045905">
    <property type="term" value="P:positive regulation of translational termination"/>
    <property type="evidence" value="ECO:0007669"/>
    <property type="project" value="TreeGrafter"/>
</dbReference>
<dbReference type="InterPro" id="IPR003347">
    <property type="entry name" value="JmjC_dom"/>
</dbReference>
<evidence type="ECO:0000313" key="4">
    <source>
        <dbReference type="Proteomes" id="UP000245942"/>
    </source>
</evidence>
<dbReference type="GO" id="GO:0005737">
    <property type="term" value="C:cytoplasm"/>
    <property type="evidence" value="ECO:0007669"/>
    <property type="project" value="TreeGrafter"/>
</dbReference>
<reference evidence="3 4" key="1">
    <citation type="journal article" date="2018" name="Mol. Biol. Evol.">
        <title>Broad Genomic Sampling Reveals a Smut Pathogenic Ancestry of the Fungal Clade Ustilaginomycotina.</title>
        <authorList>
            <person name="Kijpornyongpan T."/>
            <person name="Mondo S.J."/>
            <person name="Barry K."/>
            <person name="Sandor L."/>
            <person name="Lee J."/>
            <person name="Lipzen A."/>
            <person name="Pangilinan J."/>
            <person name="LaButti K."/>
            <person name="Hainaut M."/>
            <person name="Henrissat B."/>
            <person name="Grigoriev I.V."/>
            <person name="Spatafora J.W."/>
            <person name="Aime M.C."/>
        </authorList>
    </citation>
    <scope>NUCLEOTIDE SEQUENCE [LARGE SCALE GENOMIC DNA]</scope>
    <source>
        <strain evidence="3 4">MCA 4718</strain>
    </source>
</reference>
<evidence type="ECO:0000313" key="3">
    <source>
        <dbReference type="EMBL" id="PWN18475.1"/>
    </source>
</evidence>
<feature type="region of interest" description="Disordered" evidence="1">
    <location>
        <begin position="64"/>
        <end position="86"/>
    </location>
</feature>
<name>A0A316U687_9BASI</name>
<organism evidence="3 4">
    <name type="scientific">Pseudomicrostroma glucosiphilum</name>
    <dbReference type="NCBI Taxonomy" id="1684307"/>
    <lineage>
        <taxon>Eukaryota</taxon>
        <taxon>Fungi</taxon>
        <taxon>Dikarya</taxon>
        <taxon>Basidiomycota</taxon>
        <taxon>Ustilaginomycotina</taxon>
        <taxon>Exobasidiomycetes</taxon>
        <taxon>Microstromatales</taxon>
        <taxon>Microstromatales incertae sedis</taxon>
        <taxon>Pseudomicrostroma</taxon>
    </lineage>
</organism>
<dbReference type="InterPro" id="IPR050910">
    <property type="entry name" value="JMJD6_ArgDemeth/LysHydrox"/>
</dbReference>
<dbReference type="Proteomes" id="UP000245942">
    <property type="component" value="Unassembled WGS sequence"/>
</dbReference>
<dbReference type="Pfam" id="PF13621">
    <property type="entry name" value="Cupin_8"/>
    <property type="match status" value="1"/>
</dbReference>
<dbReference type="OrthoDB" id="424465at2759"/>
<dbReference type="RefSeq" id="XP_025345635.1">
    <property type="nucleotide sequence ID" value="XM_025490485.1"/>
</dbReference>
<sequence>LLPNKPCILPPDLISDWPAQHWAKTSSHTIGKSNTDTSSSSLHPAFDLLKQQYGDHIVPVVTTAGESRDSIAGTSQYESGPSEREEMTLSEAVGRLHEACRLREQATGEEQDTTPPAPLIYIKDWHLVRQEKLRHSREQIDNPVLPYTTPDLFLDDWMNNESFLPQQSSEEAAAAAVSAAIPDDFRFCYAGLRGTTTGLHRDVYTSYSWSTNLVGRKRWVLYSPQLSPLLRRLLEQGRGLAPLSAAERASLEEPESSTVVLQEEGETIFVPSDVFHTVENLEDTISLNHNWCNAVNLPRMYESIKEEMGEVQGALQDVREMLLEGEKQPPLPWQVEYWRLIQQVSRSDAGWDWLQFWQMVQRWLDPSSRACPSFVYPRVATMIQDFRQREEWQWLDAEVRTCVEDCSILIAPACR</sequence>
<dbReference type="GO" id="GO:0016706">
    <property type="term" value="F:2-oxoglutarate-dependent dioxygenase activity"/>
    <property type="evidence" value="ECO:0007669"/>
    <property type="project" value="TreeGrafter"/>
</dbReference>
<dbReference type="GeneID" id="37012219"/>
<protein>
    <submittedName>
        <fullName evidence="3">Clavaminate synthase-like protein</fullName>
    </submittedName>
</protein>
<feature type="non-terminal residue" evidence="3">
    <location>
        <position position="1"/>
    </location>
</feature>